<protein>
    <submittedName>
        <fullName evidence="1">5831_t:CDS:1</fullName>
    </submittedName>
</protein>
<dbReference type="EMBL" id="CAJVPW010065517">
    <property type="protein sequence ID" value="CAG8787155.1"/>
    <property type="molecule type" value="Genomic_DNA"/>
</dbReference>
<organism evidence="1 2">
    <name type="scientific">Cetraspora pellucida</name>
    <dbReference type="NCBI Taxonomy" id="1433469"/>
    <lineage>
        <taxon>Eukaryota</taxon>
        <taxon>Fungi</taxon>
        <taxon>Fungi incertae sedis</taxon>
        <taxon>Mucoromycota</taxon>
        <taxon>Glomeromycotina</taxon>
        <taxon>Glomeromycetes</taxon>
        <taxon>Diversisporales</taxon>
        <taxon>Gigasporaceae</taxon>
        <taxon>Cetraspora</taxon>
    </lineage>
</organism>
<evidence type="ECO:0000313" key="2">
    <source>
        <dbReference type="Proteomes" id="UP000789366"/>
    </source>
</evidence>
<name>A0ACA9RCI9_9GLOM</name>
<accession>A0ACA9RCI9</accession>
<feature type="non-terminal residue" evidence="1">
    <location>
        <position position="129"/>
    </location>
</feature>
<feature type="non-terminal residue" evidence="1">
    <location>
        <position position="1"/>
    </location>
</feature>
<keyword evidence="2" id="KW-1185">Reference proteome</keyword>
<evidence type="ECO:0000313" key="1">
    <source>
        <dbReference type="EMBL" id="CAG8787155.1"/>
    </source>
</evidence>
<sequence length="129" mass="15062">TSFGGTFLNVPKNRIIINVVGKVNKTMKDIIKSTARSYRHRPKLVYRKVNNSLAALRYTFDQVSNLAETFKPLDITCYINIKFNYVGLQSSPLHDKQIRMFFDAVKQIRQYNETIHFSQSDWIRSSDIK</sequence>
<reference evidence="1" key="1">
    <citation type="submission" date="2021-06" db="EMBL/GenBank/DDBJ databases">
        <authorList>
            <person name="Kallberg Y."/>
            <person name="Tangrot J."/>
            <person name="Rosling A."/>
        </authorList>
    </citation>
    <scope>NUCLEOTIDE SEQUENCE</scope>
    <source>
        <strain evidence="1">28 12/20/2015</strain>
    </source>
</reference>
<proteinExistence type="predicted"/>
<gene>
    <name evidence="1" type="ORF">SPELUC_LOCUS16897</name>
</gene>
<comment type="caution">
    <text evidence="1">The sequence shown here is derived from an EMBL/GenBank/DDBJ whole genome shotgun (WGS) entry which is preliminary data.</text>
</comment>
<dbReference type="Proteomes" id="UP000789366">
    <property type="component" value="Unassembled WGS sequence"/>
</dbReference>